<dbReference type="AlphaFoldDB" id="A0A151RMJ8"/>
<evidence type="ECO:0000313" key="2">
    <source>
        <dbReference type="Proteomes" id="UP000075243"/>
    </source>
</evidence>
<proteinExistence type="predicted"/>
<reference evidence="1" key="1">
    <citation type="journal article" date="2012" name="Nat. Biotechnol.">
        <title>Draft genome sequence of pigeonpea (Cajanus cajan), an orphan legume crop of resource-poor farmers.</title>
        <authorList>
            <person name="Varshney R.K."/>
            <person name="Chen W."/>
            <person name="Li Y."/>
            <person name="Bharti A.K."/>
            <person name="Saxena R.K."/>
            <person name="Schlueter J.A."/>
            <person name="Donoghue M.T."/>
            <person name="Azam S."/>
            <person name="Fan G."/>
            <person name="Whaley A.M."/>
            <person name="Farmer A.D."/>
            <person name="Sheridan J."/>
            <person name="Iwata A."/>
            <person name="Tuteja R."/>
            <person name="Penmetsa R.V."/>
            <person name="Wu W."/>
            <person name="Upadhyaya H.D."/>
            <person name="Yang S.P."/>
            <person name="Shah T."/>
            <person name="Saxena K.B."/>
            <person name="Michael T."/>
            <person name="McCombie W.R."/>
            <person name="Yang B."/>
            <person name="Zhang G."/>
            <person name="Yang H."/>
            <person name="Wang J."/>
            <person name="Spillane C."/>
            <person name="Cook D.R."/>
            <person name="May G.D."/>
            <person name="Xu X."/>
            <person name="Jackson S.A."/>
        </authorList>
    </citation>
    <scope>NUCLEOTIDE SEQUENCE [LARGE SCALE GENOMIC DNA]</scope>
</reference>
<keyword evidence="2" id="KW-1185">Reference proteome</keyword>
<gene>
    <name evidence="1" type="ORF">KK1_034812</name>
</gene>
<name>A0A151RMJ8_CAJCA</name>
<protein>
    <submittedName>
        <fullName evidence="1">Molybdenum cofactor sulfurase</fullName>
    </submittedName>
</protein>
<accession>A0A151RMJ8</accession>
<organism evidence="1 2">
    <name type="scientific">Cajanus cajan</name>
    <name type="common">Pigeon pea</name>
    <name type="synonym">Cajanus indicus</name>
    <dbReference type="NCBI Taxonomy" id="3821"/>
    <lineage>
        <taxon>Eukaryota</taxon>
        <taxon>Viridiplantae</taxon>
        <taxon>Streptophyta</taxon>
        <taxon>Embryophyta</taxon>
        <taxon>Tracheophyta</taxon>
        <taxon>Spermatophyta</taxon>
        <taxon>Magnoliopsida</taxon>
        <taxon>eudicotyledons</taxon>
        <taxon>Gunneridae</taxon>
        <taxon>Pentapetalae</taxon>
        <taxon>rosids</taxon>
        <taxon>fabids</taxon>
        <taxon>Fabales</taxon>
        <taxon>Fabaceae</taxon>
        <taxon>Papilionoideae</taxon>
        <taxon>50 kb inversion clade</taxon>
        <taxon>NPAAA clade</taxon>
        <taxon>indigoferoid/millettioid clade</taxon>
        <taxon>Phaseoleae</taxon>
        <taxon>Cajanus</taxon>
    </lineage>
</organism>
<dbReference type="Gramene" id="C.cajan_34354.t">
    <property type="protein sequence ID" value="C.cajan_34354.t"/>
    <property type="gene ID" value="C.cajan_34354"/>
</dbReference>
<dbReference type="Proteomes" id="UP000075243">
    <property type="component" value="Unassembled WGS sequence"/>
</dbReference>
<dbReference type="STRING" id="3821.A0A151RMJ8"/>
<sequence length="92" mass="10556">MGFIGTFIDLSQGMLFVESPRCKERLQIRLELDVYVDVKEEIELYGQRNLLVGGQDLITNMIECKNQHHGLEGLAGSETEHRWDHGMEPVQI</sequence>
<dbReference type="EMBL" id="KQ483655">
    <property type="protein sequence ID" value="KYP43732.1"/>
    <property type="molecule type" value="Genomic_DNA"/>
</dbReference>
<evidence type="ECO:0000313" key="1">
    <source>
        <dbReference type="EMBL" id="KYP43732.1"/>
    </source>
</evidence>